<dbReference type="PROSITE" id="PS51257">
    <property type="entry name" value="PROKAR_LIPOPROTEIN"/>
    <property type="match status" value="1"/>
</dbReference>
<dbReference type="EMBL" id="NCUU01000041">
    <property type="protein sequence ID" value="ORO74244.1"/>
    <property type="molecule type" value="Genomic_DNA"/>
</dbReference>
<name>A0ABD6RJY8_STROR</name>
<feature type="signal peptide" evidence="1">
    <location>
        <begin position="1"/>
        <end position="24"/>
    </location>
</feature>
<dbReference type="Proteomes" id="UP000193111">
    <property type="component" value="Unassembled WGS sequence"/>
</dbReference>
<comment type="caution">
    <text evidence="2">The sequence shown here is derived from an EMBL/GenBank/DDBJ whole genome shotgun (WGS) entry which is preliminary data.</text>
</comment>
<keyword evidence="1" id="KW-0732">Signal</keyword>
<gene>
    <name evidence="2" type="ORF">B7711_02350</name>
</gene>
<evidence type="ECO:0000313" key="2">
    <source>
        <dbReference type="EMBL" id="ORO74244.1"/>
    </source>
</evidence>
<evidence type="ECO:0000313" key="3">
    <source>
        <dbReference type="Proteomes" id="UP000193111"/>
    </source>
</evidence>
<dbReference type="AlphaFoldDB" id="A0ABD6RJY8"/>
<protein>
    <submittedName>
        <fullName evidence="2">Glycosyltransferase</fullName>
    </submittedName>
</protein>
<sequence>MNKFKTAVISSLLALFLVILSACGSSSTPKLDGEWKAQTGANENVSLVFDKDTVSVNGEKFDYKQTSVKQKGEITYYEIEQNGGSYTVIFPDKDKNIAVMIQPSSKDDVLSGKLLYAMNRKEQPSYSEYAKKYIQ</sequence>
<accession>A0ABD6RJY8</accession>
<organism evidence="2 3">
    <name type="scientific">Streptococcus oralis subsp. oralis</name>
    <dbReference type="NCBI Taxonomy" id="1891914"/>
    <lineage>
        <taxon>Bacteria</taxon>
        <taxon>Bacillati</taxon>
        <taxon>Bacillota</taxon>
        <taxon>Bacilli</taxon>
        <taxon>Lactobacillales</taxon>
        <taxon>Streptococcaceae</taxon>
        <taxon>Streptococcus</taxon>
    </lineage>
</organism>
<dbReference type="RefSeq" id="WP_084917428.1">
    <property type="nucleotide sequence ID" value="NZ_NCUU01000041.1"/>
</dbReference>
<feature type="chain" id="PRO_5044853550" evidence="1">
    <location>
        <begin position="25"/>
        <end position="135"/>
    </location>
</feature>
<proteinExistence type="predicted"/>
<reference evidence="2 3" key="1">
    <citation type="journal article" date="2016" name="Eur. J. Clin. Microbiol. Infect. Dis.">
        <title>Whole genome sequencing as a tool for phylogenetic analysis of clinical strains of Mitis group streptococci.</title>
        <authorList>
            <person name="Rasmussen L.H."/>
            <person name="Dargis R."/>
            <person name="Hojholt K."/>
            <person name="Christensen J.J."/>
            <person name="Skovgaard O."/>
            <person name="Justesen U.S."/>
            <person name="Rosenvinge F.S."/>
            <person name="Moser C."/>
            <person name="Lukjancenko O."/>
            <person name="Rasmussen S."/>
            <person name="Nielsen X.C."/>
        </authorList>
    </citation>
    <scope>NUCLEOTIDE SEQUENCE [LARGE SCALE GENOMIC DNA]</scope>
    <source>
        <strain evidence="2 3">RH_5486_10</strain>
    </source>
</reference>
<evidence type="ECO:0000256" key="1">
    <source>
        <dbReference type="SAM" id="SignalP"/>
    </source>
</evidence>